<organism evidence="3 4">
    <name type="scientific">Physocladia obscura</name>
    <dbReference type="NCBI Taxonomy" id="109957"/>
    <lineage>
        <taxon>Eukaryota</taxon>
        <taxon>Fungi</taxon>
        <taxon>Fungi incertae sedis</taxon>
        <taxon>Chytridiomycota</taxon>
        <taxon>Chytridiomycota incertae sedis</taxon>
        <taxon>Chytridiomycetes</taxon>
        <taxon>Chytridiales</taxon>
        <taxon>Chytriomycetaceae</taxon>
        <taxon>Physocladia</taxon>
    </lineage>
</organism>
<keyword evidence="1" id="KW-0233">DNA recombination</keyword>
<evidence type="ECO:0000256" key="2">
    <source>
        <dbReference type="SAM" id="MobiDB-lite"/>
    </source>
</evidence>
<sequence>MSSSRLARRRIITDSDDEEYGQNRTAEGSDDDNNERDDEQTQPKRKKTKPKPSARLTCLRSNAIDESRDNEGDDIAEQPGTPEVTLKPRRKYRQKRNYLYALKNSVLYIITPQYKQPAIVQIAALVRKHRLKYEEEEMELTGNRRLAIDTTKKVYATQFRGIRWFCALIGDYESMLIMEQKRLLPECLLISEKTIEAFCRMKTGKKGTPLMLGGSPQNDIFGNPVLCDSSWKNPKNMNLFLSAISTLHASRGNGGKYKEKCDACARAERRSRGCFHHAGNPLLFRRGNPRMAEFVRNGFQNVQQDLSAHTEHGADPFTPFELVSVRANLLTKNAADGLMLWTMILIGSRLFLRSDELLDLKFDSNDGVNCIRWDLCQVVNNEVVSIAFAVKGKSDPAPVILMLELDRQHRNLCPIRHLLAYLHVTSLKSGFFFPPLDELNKLMKGTITIGRTHLDYSVFLELMKMVVKSCITRDFKVGTHTLRKTAYLLAAWDNASDEDVRLSARHRDVKSATMYKRDSSALWQIAVNNGRQPETVTPKWRMLFVERLQIARVLNFNNQPKNLDLSQWADDFI</sequence>
<dbReference type="GO" id="GO:0006310">
    <property type="term" value="P:DNA recombination"/>
    <property type="evidence" value="ECO:0007669"/>
    <property type="project" value="UniProtKB-KW"/>
</dbReference>
<dbReference type="GO" id="GO:0003677">
    <property type="term" value="F:DNA binding"/>
    <property type="evidence" value="ECO:0007669"/>
    <property type="project" value="InterPro"/>
</dbReference>
<evidence type="ECO:0000256" key="1">
    <source>
        <dbReference type="ARBA" id="ARBA00023172"/>
    </source>
</evidence>
<name>A0AAD5XFY3_9FUNG</name>
<dbReference type="GO" id="GO:0015074">
    <property type="term" value="P:DNA integration"/>
    <property type="evidence" value="ECO:0007669"/>
    <property type="project" value="InterPro"/>
</dbReference>
<dbReference type="Proteomes" id="UP001211907">
    <property type="component" value="Unassembled WGS sequence"/>
</dbReference>
<proteinExistence type="predicted"/>
<evidence type="ECO:0000313" key="3">
    <source>
        <dbReference type="EMBL" id="KAJ3114215.1"/>
    </source>
</evidence>
<reference evidence="3" key="1">
    <citation type="submission" date="2020-05" db="EMBL/GenBank/DDBJ databases">
        <title>Phylogenomic resolution of chytrid fungi.</title>
        <authorList>
            <person name="Stajich J.E."/>
            <person name="Amses K."/>
            <person name="Simmons R."/>
            <person name="Seto K."/>
            <person name="Myers J."/>
            <person name="Bonds A."/>
            <person name="Quandt C.A."/>
            <person name="Barry K."/>
            <person name="Liu P."/>
            <person name="Grigoriev I."/>
            <person name="Longcore J.E."/>
            <person name="James T.Y."/>
        </authorList>
    </citation>
    <scope>NUCLEOTIDE SEQUENCE</scope>
    <source>
        <strain evidence="3">JEL0513</strain>
    </source>
</reference>
<dbReference type="Gene3D" id="1.10.443.10">
    <property type="entry name" value="Intergrase catalytic core"/>
    <property type="match status" value="1"/>
</dbReference>
<accession>A0AAD5XFY3</accession>
<gene>
    <name evidence="3" type="ORF">HK100_001732</name>
</gene>
<feature type="compositionally biased region" description="Basic residues" evidence="2">
    <location>
        <begin position="43"/>
        <end position="52"/>
    </location>
</feature>
<keyword evidence="4" id="KW-1185">Reference proteome</keyword>
<feature type="region of interest" description="Disordered" evidence="2">
    <location>
        <begin position="1"/>
        <end position="89"/>
    </location>
</feature>
<dbReference type="InterPro" id="IPR011010">
    <property type="entry name" value="DNA_brk_join_enz"/>
</dbReference>
<comment type="caution">
    <text evidence="3">The sequence shown here is derived from an EMBL/GenBank/DDBJ whole genome shotgun (WGS) entry which is preliminary data.</text>
</comment>
<evidence type="ECO:0000313" key="4">
    <source>
        <dbReference type="Proteomes" id="UP001211907"/>
    </source>
</evidence>
<dbReference type="AlphaFoldDB" id="A0AAD5XFY3"/>
<dbReference type="EMBL" id="JADGJH010001386">
    <property type="protein sequence ID" value="KAJ3114215.1"/>
    <property type="molecule type" value="Genomic_DNA"/>
</dbReference>
<feature type="compositionally biased region" description="Basic residues" evidence="2">
    <location>
        <begin position="1"/>
        <end position="10"/>
    </location>
</feature>
<dbReference type="SUPFAM" id="SSF56349">
    <property type="entry name" value="DNA breaking-rejoining enzymes"/>
    <property type="match status" value="1"/>
</dbReference>
<feature type="compositionally biased region" description="Acidic residues" evidence="2">
    <location>
        <begin position="28"/>
        <end position="40"/>
    </location>
</feature>
<protein>
    <submittedName>
        <fullName evidence="3">Uncharacterized protein</fullName>
    </submittedName>
</protein>
<feature type="non-terminal residue" evidence="3">
    <location>
        <position position="573"/>
    </location>
</feature>
<dbReference type="InterPro" id="IPR013762">
    <property type="entry name" value="Integrase-like_cat_sf"/>
</dbReference>